<sequence length="390" mass="45525">MLSRILYINLFLFFFSMNNYGQYKDVIRDTLIIQKQDSIKKNNIFRRIYKYFQEANKPKEEKKFDFSIIGGPHFASDTKLGLGLVASGLYRVDHTDKSLSPSNVSFYGDVTTTGYYLLGVNGNTLFPKEKYRLDFDLYFFSFPSKYWGIGYKNGSQEAHYTTYDRKEVQWKINFLTKIAPNTFVGITGLYRHVNGKHFKDIAFLEGEKSNISTFGGGILISYDSRDFIPNPYTGIYAKVEQTFYPSFLGNKYSFRRTDIILRHYSPLWKGAILASDLEGILNYGDTPWSMVAQLGGAYQMRGYYEGQYRDENLIQTQFELRQKIYNRHGIAVWVGAGNVFPKFSRFKWDETLPSYGIGYRWEFKKRVNIRLDYGFGKKQSAFYFNINEAF</sequence>
<keyword evidence="2" id="KW-0472">Membrane</keyword>
<comment type="caution">
    <text evidence="4">The sequence shown here is derived from an EMBL/GenBank/DDBJ whole genome shotgun (WGS) entry which is preliminary data.</text>
</comment>
<dbReference type="STRING" id="742817.HMPREF9449_02220"/>
<reference evidence="4 5" key="1">
    <citation type="submission" date="2012-01" db="EMBL/GenBank/DDBJ databases">
        <title>The Genome Sequence of Odoribacter laneus YIT 12061.</title>
        <authorList>
            <consortium name="The Broad Institute Genome Sequencing Platform"/>
            <person name="Earl A."/>
            <person name="Ward D."/>
            <person name="Feldgarden M."/>
            <person name="Gevers D."/>
            <person name="Morotomi M."/>
            <person name="Young S.K."/>
            <person name="Zeng Q."/>
            <person name="Gargeya S."/>
            <person name="Fitzgerald M."/>
            <person name="Haas B."/>
            <person name="Abouelleil A."/>
            <person name="Alvarado L."/>
            <person name="Arachchi H.M."/>
            <person name="Berlin A."/>
            <person name="Chapman S.B."/>
            <person name="Gearin G."/>
            <person name="Goldberg J."/>
            <person name="Griggs A."/>
            <person name="Gujja S."/>
            <person name="Hansen M."/>
            <person name="Heiman D."/>
            <person name="Howarth C."/>
            <person name="Larimer J."/>
            <person name="Lui A."/>
            <person name="MacDonald P.J.P."/>
            <person name="McCowen C."/>
            <person name="Montmayeur A."/>
            <person name="Murphy C."/>
            <person name="Neiman D."/>
            <person name="Pearson M."/>
            <person name="Priest M."/>
            <person name="Roberts A."/>
            <person name="Saif S."/>
            <person name="Shea T."/>
            <person name="Sisk P."/>
            <person name="Stolte C."/>
            <person name="Sykes S."/>
            <person name="Wortman J."/>
            <person name="Nusbaum C."/>
            <person name="Birren B."/>
        </authorList>
    </citation>
    <scope>NUCLEOTIDE SEQUENCE [LARGE SCALE GENOMIC DNA]</scope>
    <source>
        <strain evidence="4 5">YIT 12061</strain>
    </source>
</reference>
<evidence type="ECO:0000313" key="5">
    <source>
        <dbReference type="Proteomes" id="UP000004892"/>
    </source>
</evidence>
<dbReference type="InterPro" id="IPR000184">
    <property type="entry name" value="Bac_surfAg_D15"/>
</dbReference>
<dbReference type="HOGENOM" id="CLU_046092_1_0_10"/>
<organism evidence="4 5">
    <name type="scientific">Odoribacter laneus YIT 12061</name>
    <dbReference type="NCBI Taxonomy" id="742817"/>
    <lineage>
        <taxon>Bacteria</taxon>
        <taxon>Pseudomonadati</taxon>
        <taxon>Bacteroidota</taxon>
        <taxon>Bacteroidia</taxon>
        <taxon>Bacteroidales</taxon>
        <taxon>Odoribacteraceae</taxon>
        <taxon>Odoribacter</taxon>
    </lineage>
</organism>
<evidence type="ECO:0000259" key="3">
    <source>
        <dbReference type="Pfam" id="PF01103"/>
    </source>
</evidence>
<dbReference type="EMBL" id="ADMC01000025">
    <property type="protein sequence ID" value="EHP46603.1"/>
    <property type="molecule type" value="Genomic_DNA"/>
</dbReference>
<dbReference type="GeneID" id="98069766"/>
<dbReference type="RefSeq" id="WP_009137367.1">
    <property type="nucleotide sequence ID" value="NZ_JH594596.1"/>
</dbReference>
<protein>
    <recommendedName>
        <fullName evidence="3">Bacterial surface antigen (D15) domain-containing protein</fullName>
    </recommendedName>
</protein>
<dbReference type="Gene3D" id="2.40.160.50">
    <property type="entry name" value="membrane protein fhac: a member of the omp85/tpsb transporter family"/>
    <property type="match status" value="1"/>
</dbReference>
<dbReference type="GO" id="GO:0019867">
    <property type="term" value="C:outer membrane"/>
    <property type="evidence" value="ECO:0007669"/>
    <property type="project" value="InterPro"/>
</dbReference>
<evidence type="ECO:0000256" key="1">
    <source>
        <dbReference type="ARBA" id="ARBA00004370"/>
    </source>
</evidence>
<dbReference type="PATRIC" id="fig|742817.3.peg.2376"/>
<evidence type="ECO:0000313" key="4">
    <source>
        <dbReference type="EMBL" id="EHP46603.1"/>
    </source>
</evidence>
<evidence type="ECO:0000256" key="2">
    <source>
        <dbReference type="ARBA" id="ARBA00023136"/>
    </source>
</evidence>
<comment type="subcellular location">
    <subcellularLocation>
        <location evidence="1">Membrane</location>
    </subcellularLocation>
</comment>
<gene>
    <name evidence="4" type="ORF">HMPREF9449_02220</name>
</gene>
<accession>H1DIJ1</accession>
<name>H1DIJ1_9BACT</name>
<dbReference type="AlphaFoldDB" id="H1DIJ1"/>
<proteinExistence type="predicted"/>
<keyword evidence="5" id="KW-1185">Reference proteome</keyword>
<dbReference type="eggNOG" id="COG4775">
    <property type="taxonomic scope" value="Bacteria"/>
</dbReference>
<feature type="domain" description="Bacterial surface antigen (D15)" evidence="3">
    <location>
        <begin position="126"/>
        <end position="390"/>
    </location>
</feature>
<dbReference type="Pfam" id="PF01103">
    <property type="entry name" value="Omp85"/>
    <property type="match status" value="1"/>
</dbReference>
<dbReference type="Proteomes" id="UP000004892">
    <property type="component" value="Unassembled WGS sequence"/>
</dbReference>